<dbReference type="AlphaFoldDB" id="A0A6A5GHM0"/>
<accession>A0A6A5GHM0</accession>
<evidence type="ECO:0000313" key="2">
    <source>
        <dbReference type="Proteomes" id="UP000483820"/>
    </source>
</evidence>
<dbReference type="CTD" id="78777021"/>
<protein>
    <submittedName>
        <fullName evidence="1">Uncharacterized protein</fullName>
    </submittedName>
</protein>
<dbReference type="EMBL" id="WUAV01000005">
    <property type="protein sequence ID" value="KAF1754274.1"/>
    <property type="molecule type" value="Genomic_DNA"/>
</dbReference>
<reference evidence="1 2" key="1">
    <citation type="submission" date="2019-12" db="EMBL/GenBank/DDBJ databases">
        <title>Chromosome-level assembly of the Caenorhabditis remanei genome.</title>
        <authorList>
            <person name="Teterina A.A."/>
            <person name="Willis J.H."/>
            <person name="Phillips P.C."/>
        </authorList>
    </citation>
    <scope>NUCLEOTIDE SEQUENCE [LARGE SCALE GENOMIC DNA]</scope>
    <source>
        <strain evidence="1 2">PX506</strain>
        <tissue evidence="1">Whole organism</tissue>
    </source>
</reference>
<sequence>MAEKIEKYHYIEMALFLQETDRFSILISEIPTKKIPPFIRPDAKADPEKVDKDWLKKFLSKGNENKDEDVEAELMKTLFAWEVKCYDLFLANPQGRRTHEYYLNRRNIN</sequence>
<evidence type="ECO:0000313" key="1">
    <source>
        <dbReference type="EMBL" id="KAF1754274.1"/>
    </source>
</evidence>
<dbReference type="Proteomes" id="UP000483820">
    <property type="component" value="Chromosome V"/>
</dbReference>
<proteinExistence type="predicted"/>
<dbReference type="KEGG" id="crq:GCK72_020834"/>
<name>A0A6A5GHM0_CAERE</name>
<dbReference type="GeneID" id="78777021"/>
<gene>
    <name evidence="1" type="ORF">GCK72_020834</name>
</gene>
<organism evidence="1 2">
    <name type="scientific">Caenorhabditis remanei</name>
    <name type="common">Caenorhabditis vulgaris</name>
    <dbReference type="NCBI Taxonomy" id="31234"/>
    <lineage>
        <taxon>Eukaryota</taxon>
        <taxon>Metazoa</taxon>
        <taxon>Ecdysozoa</taxon>
        <taxon>Nematoda</taxon>
        <taxon>Chromadorea</taxon>
        <taxon>Rhabditida</taxon>
        <taxon>Rhabditina</taxon>
        <taxon>Rhabditomorpha</taxon>
        <taxon>Rhabditoidea</taxon>
        <taxon>Rhabditidae</taxon>
        <taxon>Peloderinae</taxon>
        <taxon>Caenorhabditis</taxon>
    </lineage>
</organism>
<comment type="caution">
    <text evidence="1">The sequence shown here is derived from an EMBL/GenBank/DDBJ whole genome shotgun (WGS) entry which is preliminary data.</text>
</comment>
<dbReference type="RefSeq" id="XP_053582738.1">
    <property type="nucleotide sequence ID" value="XM_053733825.1"/>
</dbReference>